<keyword evidence="3 11" id="KW-0808">Transferase</keyword>
<evidence type="ECO:0000259" key="13">
    <source>
        <dbReference type="Pfam" id="PF00288"/>
    </source>
</evidence>
<evidence type="ECO:0000256" key="6">
    <source>
        <dbReference type="ARBA" id="ARBA00022777"/>
    </source>
</evidence>
<dbReference type="SUPFAM" id="SSF54211">
    <property type="entry name" value="Ribosomal protein S5 domain 2-like"/>
    <property type="match status" value="1"/>
</dbReference>
<dbReference type="HAMAP" id="MF_00246">
    <property type="entry name" value="Galactokinase"/>
    <property type="match status" value="1"/>
</dbReference>
<feature type="binding site" evidence="11">
    <location>
        <begin position="123"/>
        <end position="129"/>
    </location>
    <ligand>
        <name>ATP</name>
        <dbReference type="ChEBI" id="CHEBI:30616"/>
    </ligand>
</feature>
<dbReference type="Pfam" id="PF10509">
    <property type="entry name" value="GalKase_gal_bdg"/>
    <property type="match status" value="1"/>
</dbReference>
<keyword evidence="8 11" id="KW-0460">Magnesium</keyword>
<keyword evidence="10 11" id="KW-0119">Carbohydrate metabolism</keyword>
<protein>
    <recommendedName>
        <fullName evidence="11 12">Galactokinase</fullName>
        <ecNumber evidence="11 12">2.7.1.6</ecNumber>
    </recommendedName>
    <alternativeName>
        <fullName evidence="11">Galactose kinase</fullName>
    </alternativeName>
</protein>
<dbReference type="PRINTS" id="PR00473">
    <property type="entry name" value="GALCTOKINASE"/>
</dbReference>
<dbReference type="InterPro" id="IPR006204">
    <property type="entry name" value="GHMP_kinase_N_dom"/>
</dbReference>
<keyword evidence="6 11" id="KW-0418">Kinase</keyword>
<dbReference type="InterPro" id="IPR013750">
    <property type="entry name" value="GHMP_kinase_C_dom"/>
</dbReference>
<dbReference type="InterPro" id="IPR014721">
    <property type="entry name" value="Ribsml_uS5_D2-typ_fold_subgr"/>
</dbReference>
<evidence type="ECO:0000259" key="14">
    <source>
        <dbReference type="Pfam" id="PF08544"/>
    </source>
</evidence>
<dbReference type="PROSITE" id="PS00627">
    <property type="entry name" value="GHMP_KINASES_ATP"/>
    <property type="match status" value="1"/>
</dbReference>
<dbReference type="InterPro" id="IPR020568">
    <property type="entry name" value="Ribosomal_Su5_D2-typ_SF"/>
</dbReference>
<evidence type="ECO:0000256" key="3">
    <source>
        <dbReference type="ARBA" id="ARBA00022679"/>
    </source>
</evidence>
<dbReference type="InterPro" id="IPR036554">
    <property type="entry name" value="GHMP_kinase_C_sf"/>
</dbReference>
<dbReference type="GO" id="GO:0000287">
    <property type="term" value="F:magnesium ion binding"/>
    <property type="evidence" value="ECO:0007669"/>
    <property type="project" value="UniProtKB-UniRule"/>
</dbReference>
<gene>
    <name evidence="11" type="primary">galK</name>
    <name evidence="16" type="ORF">ATL39_0382</name>
</gene>
<dbReference type="InterPro" id="IPR006206">
    <property type="entry name" value="Mevalonate/galactokinase"/>
</dbReference>
<organism evidence="16 17">
    <name type="scientific">Sinobaca qinghaiensis</name>
    <dbReference type="NCBI Taxonomy" id="342944"/>
    <lineage>
        <taxon>Bacteria</taxon>
        <taxon>Bacillati</taxon>
        <taxon>Bacillota</taxon>
        <taxon>Bacilli</taxon>
        <taxon>Bacillales</taxon>
        <taxon>Sporolactobacillaceae</taxon>
        <taxon>Sinobaca</taxon>
    </lineage>
</organism>
<dbReference type="Pfam" id="PF00288">
    <property type="entry name" value="GHMP_kinases_N"/>
    <property type="match status" value="1"/>
</dbReference>
<comment type="subcellular location">
    <subcellularLocation>
        <location evidence="11">Cytoplasm</location>
    </subcellularLocation>
</comment>
<feature type="binding site" evidence="11">
    <location>
        <position position="129"/>
    </location>
    <ligand>
        <name>Mg(2+)</name>
        <dbReference type="ChEBI" id="CHEBI:18420"/>
    </ligand>
</feature>
<evidence type="ECO:0000256" key="4">
    <source>
        <dbReference type="ARBA" id="ARBA00022723"/>
    </source>
</evidence>
<evidence type="ECO:0000256" key="7">
    <source>
        <dbReference type="ARBA" id="ARBA00022840"/>
    </source>
</evidence>
<dbReference type="PROSITE" id="PS00106">
    <property type="entry name" value="GALACTOKINASE"/>
    <property type="match status" value="1"/>
</dbReference>
<keyword evidence="5 11" id="KW-0547">Nucleotide-binding</keyword>
<reference evidence="16 17" key="1">
    <citation type="submission" date="2018-09" db="EMBL/GenBank/DDBJ databases">
        <title>Genomic Encyclopedia of Archaeal and Bacterial Type Strains, Phase II (KMG-II): from individual species to whole genera.</title>
        <authorList>
            <person name="Goeker M."/>
        </authorList>
    </citation>
    <scope>NUCLEOTIDE SEQUENCE [LARGE SCALE GENOMIC DNA]</scope>
    <source>
        <strain evidence="16 17">DSM 17008</strain>
    </source>
</reference>
<keyword evidence="2 11" id="KW-0963">Cytoplasm</keyword>
<dbReference type="Gene3D" id="3.30.70.890">
    <property type="entry name" value="GHMP kinase, C-terminal domain"/>
    <property type="match status" value="1"/>
</dbReference>
<accession>A0A419V8B9</accession>
<dbReference type="GO" id="GO:0006012">
    <property type="term" value="P:galactose metabolic process"/>
    <property type="evidence" value="ECO:0007669"/>
    <property type="project" value="UniProtKB-UniRule"/>
</dbReference>
<dbReference type="InterPro" id="IPR000705">
    <property type="entry name" value="Galactokinase"/>
</dbReference>
<evidence type="ECO:0000313" key="16">
    <source>
        <dbReference type="EMBL" id="RKD76169.1"/>
    </source>
</evidence>
<feature type="active site" description="Proton acceptor" evidence="11">
    <location>
        <position position="173"/>
    </location>
</feature>
<dbReference type="NCBIfam" id="NF003705">
    <property type="entry name" value="PRK05322.1"/>
    <property type="match status" value="1"/>
</dbReference>
<dbReference type="UniPathway" id="UPA00214"/>
<dbReference type="InterPro" id="IPR022963">
    <property type="entry name" value="Galactokinase_bac"/>
</dbReference>
<keyword evidence="17" id="KW-1185">Reference proteome</keyword>
<dbReference type="Pfam" id="PF08544">
    <property type="entry name" value="GHMP_kinases_C"/>
    <property type="match status" value="1"/>
</dbReference>
<comment type="catalytic activity">
    <reaction evidence="11">
        <text>alpha-D-galactose + ATP = alpha-D-galactose 1-phosphate + ADP + H(+)</text>
        <dbReference type="Rhea" id="RHEA:13553"/>
        <dbReference type="ChEBI" id="CHEBI:15378"/>
        <dbReference type="ChEBI" id="CHEBI:28061"/>
        <dbReference type="ChEBI" id="CHEBI:30616"/>
        <dbReference type="ChEBI" id="CHEBI:58336"/>
        <dbReference type="ChEBI" id="CHEBI:456216"/>
        <dbReference type="EC" id="2.7.1.6"/>
    </reaction>
</comment>
<sequence length="393" mass="43616">MNIDDLEVFEDLFGRRAERSFFAPGRVNVIGEHTDYNGGYVFPCAITIGTYVYAAPRLDDTCRFYSGNFLSKGMITFTLEDTTYKKEHSWANYPKSIISILQKNGFSLSHGYDIYFIGNIPNGAGLSSSASIELAAAYLFNEWEEWGLSIKQLVLYAQQAENEYIGVQSGIMDQFAIGFGKKGHAMQLDCQSLEYTYAPLPVDTHTLLIMNTNKERTLAGSAYNERRKECEEALQILQDHISIQSLGEVTSNMWEELNHTIEKATVFKRAAHVISENERTKRAVSALQSQDWKSFGELLNASHESLKNDYEVTGPELDTLVEAAWKQPGVNGARMTGAGFGGCAIAFVENEHVDAFIKNVGAAYLNKIGYEASFYPAAAGDGVKELKMEGVQG</sequence>
<comment type="pathway">
    <text evidence="11">Carbohydrate metabolism; galactose metabolism.</text>
</comment>
<evidence type="ECO:0000256" key="11">
    <source>
        <dbReference type="HAMAP-Rule" id="MF_00246"/>
    </source>
</evidence>
<dbReference type="InterPro" id="IPR019539">
    <property type="entry name" value="GalKase_N"/>
</dbReference>
<dbReference type="EMBL" id="RAPK01000006">
    <property type="protein sequence ID" value="RKD76169.1"/>
    <property type="molecule type" value="Genomic_DNA"/>
</dbReference>
<dbReference type="PIRSF" id="PIRSF000530">
    <property type="entry name" value="Galactokinase"/>
    <property type="match status" value="1"/>
</dbReference>
<comment type="similarity">
    <text evidence="1 11">Belongs to the GHMP kinase family. GalK subfamily.</text>
</comment>
<dbReference type="EC" id="2.7.1.6" evidence="11 12"/>
<dbReference type="InterPro" id="IPR006203">
    <property type="entry name" value="GHMP_knse_ATP-bd_CS"/>
</dbReference>
<evidence type="ECO:0000313" key="17">
    <source>
        <dbReference type="Proteomes" id="UP000285120"/>
    </source>
</evidence>
<dbReference type="GO" id="GO:0005829">
    <property type="term" value="C:cytosol"/>
    <property type="evidence" value="ECO:0007669"/>
    <property type="project" value="TreeGrafter"/>
</dbReference>
<dbReference type="GO" id="GO:0004335">
    <property type="term" value="F:galactokinase activity"/>
    <property type="evidence" value="ECO:0007669"/>
    <property type="project" value="UniProtKB-UniRule"/>
</dbReference>
<proteinExistence type="inferred from homology"/>
<evidence type="ECO:0000256" key="1">
    <source>
        <dbReference type="ARBA" id="ARBA00006566"/>
    </source>
</evidence>
<comment type="function">
    <text evidence="11">Catalyzes the transfer of the gamma-phosphate of ATP to D-galactose to form alpha-D-galactose-1-phosphate (Gal-1-P).</text>
</comment>
<dbReference type="Gene3D" id="3.30.230.10">
    <property type="match status" value="1"/>
</dbReference>
<name>A0A419V8B9_9BACL</name>
<feature type="binding site" evidence="11">
    <location>
        <begin position="32"/>
        <end position="35"/>
    </location>
    <ligand>
        <name>substrate</name>
    </ligand>
</feature>
<evidence type="ECO:0000256" key="9">
    <source>
        <dbReference type="ARBA" id="ARBA00023144"/>
    </source>
</evidence>
<feature type="domain" description="Galactokinase N-terminal" evidence="15">
    <location>
        <begin position="8"/>
        <end position="56"/>
    </location>
</feature>
<feature type="domain" description="GHMP kinase N-terminal" evidence="13">
    <location>
        <begin position="92"/>
        <end position="181"/>
    </location>
</feature>
<dbReference type="PANTHER" id="PTHR10457:SF7">
    <property type="entry name" value="GALACTOKINASE-RELATED"/>
    <property type="match status" value="1"/>
</dbReference>
<feature type="binding site" evidence="11">
    <location>
        <position position="161"/>
    </location>
    <ligand>
        <name>Mg(2+)</name>
        <dbReference type="ChEBI" id="CHEBI:18420"/>
    </ligand>
</feature>
<dbReference type="FunFam" id="3.30.70.890:FF:000001">
    <property type="entry name" value="Galactokinase"/>
    <property type="match status" value="1"/>
</dbReference>
<comment type="caution">
    <text evidence="16">The sequence shown here is derived from an EMBL/GenBank/DDBJ whole genome shotgun (WGS) entry which is preliminary data.</text>
</comment>
<keyword evidence="7 11" id="KW-0067">ATP-binding</keyword>
<evidence type="ECO:0000256" key="10">
    <source>
        <dbReference type="ARBA" id="ARBA00023277"/>
    </source>
</evidence>
<dbReference type="FunFam" id="3.30.230.10:FF:000017">
    <property type="entry name" value="Galactokinase"/>
    <property type="match status" value="1"/>
</dbReference>
<evidence type="ECO:0000256" key="8">
    <source>
        <dbReference type="ARBA" id="ARBA00022842"/>
    </source>
</evidence>
<dbReference type="AlphaFoldDB" id="A0A419V8B9"/>
<keyword evidence="9 11" id="KW-0299">Galactose metabolism</keyword>
<dbReference type="SUPFAM" id="SSF55060">
    <property type="entry name" value="GHMP Kinase, C-terminal domain"/>
    <property type="match status" value="1"/>
</dbReference>
<dbReference type="GO" id="GO:0005524">
    <property type="term" value="F:ATP binding"/>
    <property type="evidence" value="ECO:0007669"/>
    <property type="project" value="UniProtKB-UniRule"/>
</dbReference>
<dbReference type="Proteomes" id="UP000285120">
    <property type="component" value="Unassembled WGS sequence"/>
</dbReference>
<feature type="site" description="Transition state stabilizer" evidence="11">
    <location>
        <position position="26"/>
    </location>
</feature>
<evidence type="ECO:0000256" key="5">
    <source>
        <dbReference type="ARBA" id="ARBA00022741"/>
    </source>
</evidence>
<dbReference type="PRINTS" id="PR00959">
    <property type="entry name" value="MEVGALKINASE"/>
</dbReference>
<dbReference type="PANTHER" id="PTHR10457">
    <property type="entry name" value="MEVALONATE KINASE/GALACTOKINASE"/>
    <property type="match status" value="1"/>
</dbReference>
<keyword evidence="4 11" id="KW-0479">Metal-binding</keyword>
<dbReference type="NCBIfam" id="TIGR00131">
    <property type="entry name" value="gal_kin"/>
    <property type="match status" value="1"/>
</dbReference>
<feature type="binding site" evidence="11">
    <location>
        <position position="66"/>
    </location>
    <ligand>
        <name>ATP</name>
        <dbReference type="ChEBI" id="CHEBI:30616"/>
    </ligand>
</feature>
<feature type="binding site" evidence="11">
    <location>
        <position position="223"/>
    </location>
    <ligand>
        <name>substrate</name>
    </ligand>
</feature>
<evidence type="ECO:0000256" key="2">
    <source>
        <dbReference type="ARBA" id="ARBA00022490"/>
    </source>
</evidence>
<dbReference type="InterPro" id="IPR019741">
    <property type="entry name" value="Galactokinase_CS"/>
</dbReference>
<dbReference type="OrthoDB" id="250531at2"/>
<evidence type="ECO:0000256" key="12">
    <source>
        <dbReference type="NCBIfam" id="TIGR00131"/>
    </source>
</evidence>
<feature type="domain" description="GHMP kinase C-terminal" evidence="14">
    <location>
        <begin position="284"/>
        <end position="363"/>
    </location>
</feature>
<evidence type="ECO:0000259" key="15">
    <source>
        <dbReference type="Pfam" id="PF10509"/>
    </source>
</evidence>